<feature type="non-terminal residue" evidence="3">
    <location>
        <position position="1"/>
    </location>
</feature>
<gene>
    <name evidence="3" type="ORF">L210DRAFT_819171</name>
</gene>
<feature type="non-terminal residue" evidence="3">
    <location>
        <position position="378"/>
    </location>
</feature>
<reference evidence="3" key="1">
    <citation type="submission" date="2019-10" db="EMBL/GenBank/DDBJ databases">
        <authorList>
            <consortium name="DOE Joint Genome Institute"/>
            <person name="Kuo A."/>
            <person name="Miyauchi S."/>
            <person name="Kiss E."/>
            <person name="Drula E."/>
            <person name="Kohler A."/>
            <person name="Sanchez-Garcia M."/>
            <person name="Andreopoulos B."/>
            <person name="Barry K.W."/>
            <person name="Bonito G."/>
            <person name="Buee M."/>
            <person name="Carver A."/>
            <person name="Chen C."/>
            <person name="Cichocki N."/>
            <person name="Clum A."/>
            <person name="Culley D."/>
            <person name="Crous P.W."/>
            <person name="Fauchery L."/>
            <person name="Girlanda M."/>
            <person name="Hayes R."/>
            <person name="Keri Z."/>
            <person name="LaButti K."/>
            <person name="Lipzen A."/>
            <person name="Lombard V."/>
            <person name="Magnuson J."/>
            <person name="Maillard F."/>
            <person name="Morin E."/>
            <person name="Murat C."/>
            <person name="Nolan M."/>
            <person name="Ohm R."/>
            <person name="Pangilinan J."/>
            <person name="Pereira M."/>
            <person name="Perotto S."/>
            <person name="Peter M."/>
            <person name="Riley R."/>
            <person name="Sitrit Y."/>
            <person name="Stielow B."/>
            <person name="Szollosi G."/>
            <person name="Zifcakova L."/>
            <person name="Stursova M."/>
            <person name="Spatafora J.W."/>
            <person name="Tedersoo L."/>
            <person name="Vaario L.-M."/>
            <person name="Yamada A."/>
            <person name="Yan M."/>
            <person name="Wang P."/>
            <person name="Xu J."/>
            <person name="Bruns T."/>
            <person name="Baldrian P."/>
            <person name="Vilgalys R."/>
            <person name="Henrissat B."/>
            <person name="Grigoriev I.V."/>
            <person name="Hibbett D."/>
            <person name="Nagy L.G."/>
            <person name="Martin F.M."/>
        </authorList>
    </citation>
    <scope>NUCLEOTIDE SEQUENCE</scope>
    <source>
        <strain evidence="3">BED1</strain>
    </source>
</reference>
<evidence type="ECO:0000313" key="4">
    <source>
        <dbReference type="Proteomes" id="UP001194468"/>
    </source>
</evidence>
<dbReference type="InterPro" id="IPR054722">
    <property type="entry name" value="PolX-like_BBD"/>
</dbReference>
<feature type="region of interest" description="Disordered" evidence="1">
    <location>
        <begin position="180"/>
        <end position="221"/>
    </location>
</feature>
<feature type="domain" description="Retrovirus-related Pol polyprotein from transposon TNT 1-94-like beta-barrel" evidence="2">
    <location>
        <begin position="331"/>
        <end position="377"/>
    </location>
</feature>
<comment type="caution">
    <text evidence="3">The sequence shown here is derived from an EMBL/GenBank/DDBJ whole genome shotgun (WGS) entry which is preliminary data.</text>
</comment>
<evidence type="ECO:0000256" key="1">
    <source>
        <dbReference type="SAM" id="MobiDB-lite"/>
    </source>
</evidence>
<evidence type="ECO:0000313" key="3">
    <source>
        <dbReference type="EMBL" id="KAF8432337.1"/>
    </source>
</evidence>
<dbReference type="AlphaFoldDB" id="A0AAD4BJI8"/>
<reference evidence="3" key="2">
    <citation type="journal article" date="2020" name="Nat. Commun.">
        <title>Large-scale genome sequencing of mycorrhizal fungi provides insights into the early evolution of symbiotic traits.</title>
        <authorList>
            <person name="Miyauchi S."/>
            <person name="Kiss E."/>
            <person name="Kuo A."/>
            <person name="Drula E."/>
            <person name="Kohler A."/>
            <person name="Sanchez-Garcia M."/>
            <person name="Morin E."/>
            <person name="Andreopoulos B."/>
            <person name="Barry K.W."/>
            <person name="Bonito G."/>
            <person name="Buee M."/>
            <person name="Carver A."/>
            <person name="Chen C."/>
            <person name="Cichocki N."/>
            <person name="Clum A."/>
            <person name="Culley D."/>
            <person name="Crous P.W."/>
            <person name="Fauchery L."/>
            <person name="Girlanda M."/>
            <person name="Hayes R.D."/>
            <person name="Keri Z."/>
            <person name="LaButti K."/>
            <person name="Lipzen A."/>
            <person name="Lombard V."/>
            <person name="Magnuson J."/>
            <person name="Maillard F."/>
            <person name="Murat C."/>
            <person name="Nolan M."/>
            <person name="Ohm R.A."/>
            <person name="Pangilinan J."/>
            <person name="Pereira M.F."/>
            <person name="Perotto S."/>
            <person name="Peter M."/>
            <person name="Pfister S."/>
            <person name="Riley R."/>
            <person name="Sitrit Y."/>
            <person name="Stielow J.B."/>
            <person name="Szollosi G."/>
            <person name="Zifcakova L."/>
            <person name="Stursova M."/>
            <person name="Spatafora J.W."/>
            <person name="Tedersoo L."/>
            <person name="Vaario L.M."/>
            <person name="Yamada A."/>
            <person name="Yan M."/>
            <person name="Wang P."/>
            <person name="Xu J."/>
            <person name="Bruns T."/>
            <person name="Baldrian P."/>
            <person name="Vilgalys R."/>
            <person name="Dunand C."/>
            <person name="Henrissat B."/>
            <person name="Grigoriev I.V."/>
            <person name="Hibbett D."/>
            <person name="Nagy L.G."/>
            <person name="Martin F.M."/>
        </authorList>
    </citation>
    <scope>NUCLEOTIDE SEQUENCE</scope>
    <source>
        <strain evidence="3">BED1</strain>
    </source>
</reference>
<feature type="compositionally biased region" description="Polar residues" evidence="1">
    <location>
        <begin position="210"/>
        <end position="221"/>
    </location>
</feature>
<evidence type="ECO:0000259" key="2">
    <source>
        <dbReference type="Pfam" id="PF22936"/>
    </source>
</evidence>
<organism evidence="3 4">
    <name type="scientific">Boletus edulis BED1</name>
    <dbReference type="NCBI Taxonomy" id="1328754"/>
    <lineage>
        <taxon>Eukaryota</taxon>
        <taxon>Fungi</taxon>
        <taxon>Dikarya</taxon>
        <taxon>Basidiomycota</taxon>
        <taxon>Agaricomycotina</taxon>
        <taxon>Agaricomycetes</taxon>
        <taxon>Agaricomycetidae</taxon>
        <taxon>Boletales</taxon>
        <taxon>Boletineae</taxon>
        <taxon>Boletaceae</taxon>
        <taxon>Boletoideae</taxon>
        <taxon>Boletus</taxon>
    </lineage>
</organism>
<keyword evidence="4" id="KW-1185">Reference proteome</keyword>
<name>A0AAD4BJI8_BOLED</name>
<proteinExistence type="predicted"/>
<protein>
    <recommendedName>
        <fullName evidence="2">Retrovirus-related Pol polyprotein from transposon TNT 1-94-like beta-barrel domain-containing protein</fullName>
    </recommendedName>
</protein>
<dbReference type="Pfam" id="PF22936">
    <property type="entry name" value="Pol_BBD"/>
    <property type="match status" value="1"/>
</dbReference>
<accession>A0AAD4BJI8</accession>
<sequence>QQLGPIALIHLIQKLMLIRCRKADRLVTTSMEIADAMDRVYAMGLPSKETFCLIVMLNGLSDELPGVRDHIADCITRSSPRDPYTPALARLRLDTEQQLLDVAKQTLSSIALAATVACTSSSRDVGSRAVSCGNCGQSGHAKCCLNPHCTGRRVGHTTDECVSHGGGREGQHEAVFAEQAAAHAARRGKGAASAAPPALPSLGDGPTPPSSTRVSAPTPRTGNIRYAAGGRAFFVDPVTHNAYLLHDVPVPAPTGTTEFAGLASDPIPLSVLSAIASSDFDEYDTLFLDSGRLETSVNWSSVTVPTDVAALTYRAPSQHAPTIVDPSIMPFYLDSGASVHISNCESDFFHLCPISPRVVHGVGGSSVQAVGLGTIKLV</sequence>
<dbReference type="EMBL" id="WHUW01000041">
    <property type="protein sequence ID" value="KAF8432337.1"/>
    <property type="molecule type" value="Genomic_DNA"/>
</dbReference>
<dbReference type="Proteomes" id="UP001194468">
    <property type="component" value="Unassembled WGS sequence"/>
</dbReference>